<proteinExistence type="inferred from homology"/>
<organism evidence="5 6">
    <name type="scientific">Pseudovibrio exalbescens</name>
    <dbReference type="NCBI Taxonomy" id="197461"/>
    <lineage>
        <taxon>Bacteria</taxon>
        <taxon>Pseudomonadati</taxon>
        <taxon>Pseudomonadota</taxon>
        <taxon>Alphaproteobacteria</taxon>
        <taxon>Hyphomicrobiales</taxon>
        <taxon>Stappiaceae</taxon>
        <taxon>Pseudovibrio</taxon>
    </lineage>
</organism>
<evidence type="ECO:0000313" key="6">
    <source>
        <dbReference type="Proteomes" id="UP000185783"/>
    </source>
</evidence>
<dbReference type="InterPro" id="IPR050251">
    <property type="entry name" value="HpcH-HpaI_aldolase"/>
</dbReference>
<evidence type="ECO:0000256" key="2">
    <source>
        <dbReference type="ARBA" id="ARBA00022723"/>
    </source>
</evidence>
<dbReference type="Pfam" id="PF03328">
    <property type="entry name" value="HpcH_HpaI"/>
    <property type="match status" value="1"/>
</dbReference>
<dbReference type="SUPFAM" id="SSF51621">
    <property type="entry name" value="Phosphoenolpyruvate/pyruvate domain"/>
    <property type="match status" value="1"/>
</dbReference>
<dbReference type="InterPro" id="IPR015813">
    <property type="entry name" value="Pyrv/PenolPyrv_kinase-like_dom"/>
</dbReference>
<dbReference type="Proteomes" id="UP000185783">
    <property type="component" value="Unassembled WGS sequence"/>
</dbReference>
<dbReference type="STRING" id="197461.A3843_02660"/>
<gene>
    <name evidence="5" type="ORF">A3843_02660</name>
</gene>
<evidence type="ECO:0000256" key="1">
    <source>
        <dbReference type="ARBA" id="ARBA00005568"/>
    </source>
</evidence>
<dbReference type="EMBL" id="LVVZ01000005">
    <property type="protein sequence ID" value="OKL45261.1"/>
    <property type="molecule type" value="Genomic_DNA"/>
</dbReference>
<evidence type="ECO:0000313" key="5">
    <source>
        <dbReference type="EMBL" id="OKL45261.1"/>
    </source>
</evidence>
<name>A0A1U7JKT9_9HYPH</name>
<keyword evidence="3" id="KW-0456">Lyase</keyword>
<reference evidence="5 6" key="1">
    <citation type="submission" date="2016-03" db="EMBL/GenBank/DDBJ databases">
        <title>Genome sequence of Nesiotobacter sp. nov., a moderately halophilic alphaproteobacterium isolated from the Yellow Sea, China.</title>
        <authorList>
            <person name="Zhang G."/>
            <person name="Zhang R."/>
        </authorList>
    </citation>
    <scope>NUCLEOTIDE SEQUENCE [LARGE SCALE GENOMIC DNA]</scope>
    <source>
        <strain evidence="5 6">WB1-6</strain>
    </source>
</reference>
<dbReference type="GO" id="GO:0046872">
    <property type="term" value="F:metal ion binding"/>
    <property type="evidence" value="ECO:0007669"/>
    <property type="project" value="UniProtKB-KW"/>
</dbReference>
<dbReference type="InterPro" id="IPR040442">
    <property type="entry name" value="Pyrv_kinase-like_dom_sf"/>
</dbReference>
<sequence>MRGRSGRAFFFGERPVWVGGKMSFFENCIAARLRRGEVVHSAWSSLGVPVVCETLVKAGFSAVTVDMQHGMARGAEARDCISAIAYAGGAPVLRVCVGDFQDASWMLDVGAQAIIAPMINSAEEARQLVGFCKYPPVGARSFGPFRAGGLHDIDMIEYQQKANEVTLALAMIETPDAVEALDDILAVDGLDGVFVGPADLSLTVSAGEEVAPTSESALKMQADIARRVAVYGKVAGMYCVSEAHFQASLKAGYRFLVFGADAQLLTDSAVKTASLTQN</sequence>
<accession>A0A1U7JKT9</accession>
<comment type="caution">
    <text evidence="5">The sequence shown here is derived from an EMBL/GenBank/DDBJ whole genome shotgun (WGS) entry which is preliminary data.</text>
</comment>
<dbReference type="AlphaFoldDB" id="A0A1U7JKT9"/>
<dbReference type="PANTHER" id="PTHR30502">
    <property type="entry name" value="2-KETO-3-DEOXY-L-RHAMNONATE ALDOLASE"/>
    <property type="match status" value="1"/>
</dbReference>
<dbReference type="InterPro" id="IPR005000">
    <property type="entry name" value="Aldolase/citrate-lyase_domain"/>
</dbReference>
<comment type="similarity">
    <text evidence="1">Belongs to the HpcH/HpaI aldolase family.</text>
</comment>
<protein>
    <recommendedName>
        <fullName evidence="4">HpcH/HpaI aldolase/citrate lyase domain-containing protein</fullName>
    </recommendedName>
</protein>
<feature type="domain" description="HpcH/HpaI aldolase/citrate lyase" evidence="4">
    <location>
        <begin position="43"/>
        <end position="265"/>
    </location>
</feature>
<dbReference type="Gene3D" id="3.20.20.60">
    <property type="entry name" value="Phosphoenolpyruvate-binding domains"/>
    <property type="match status" value="1"/>
</dbReference>
<keyword evidence="6" id="KW-1185">Reference proteome</keyword>
<evidence type="ECO:0000256" key="3">
    <source>
        <dbReference type="ARBA" id="ARBA00023239"/>
    </source>
</evidence>
<dbReference type="PANTHER" id="PTHR30502:SF0">
    <property type="entry name" value="PHOSPHOENOLPYRUVATE CARBOXYLASE FAMILY PROTEIN"/>
    <property type="match status" value="1"/>
</dbReference>
<keyword evidence="2" id="KW-0479">Metal-binding</keyword>
<dbReference type="GO" id="GO:0016832">
    <property type="term" value="F:aldehyde-lyase activity"/>
    <property type="evidence" value="ECO:0007669"/>
    <property type="project" value="TreeGrafter"/>
</dbReference>
<evidence type="ECO:0000259" key="4">
    <source>
        <dbReference type="Pfam" id="PF03328"/>
    </source>
</evidence>
<dbReference type="GO" id="GO:0005737">
    <property type="term" value="C:cytoplasm"/>
    <property type="evidence" value="ECO:0007669"/>
    <property type="project" value="TreeGrafter"/>
</dbReference>